<dbReference type="Pfam" id="PF13439">
    <property type="entry name" value="Glyco_transf_4"/>
    <property type="match status" value="1"/>
</dbReference>
<sequence length="365" mass="39789">MNICHVISGDLWGGAESQAFKLIIESKLNGIDVCVVVFNKTKLYEMLKRSDVDVFNIDEASNSIVFSVLKLRRILKQKRIDIIHAHGIKEHLIGGIAAKLVGRCKVVRTHHGLGRLNANRLLRSLELLNSMLFSDALIAVSKDLERQLIGKRHPKSKISVIHNGIDCRSVTPARSKQEVRNALGVDEHTRVVGTLGRMVPVKGHKYLLQAQQRLLSSGVDCVVVIAGDGPLMEETKQLAAELDIEAQVRFLGHVDEAYDILSAFDIFVMTSLHEGVPISILEASCLGVPLVATAVGGVTEVIEDGVNGLLIAAKSPTECADACARILGDSSVKTGLSENARRKVGDEFSSERCFTTTKKLYAELL</sequence>
<organism evidence="3 4">
    <name type="scientific">Candidatus Thiodiazotropha lotti</name>
    <dbReference type="NCBI Taxonomy" id="2792787"/>
    <lineage>
        <taxon>Bacteria</taxon>
        <taxon>Pseudomonadati</taxon>
        <taxon>Pseudomonadota</taxon>
        <taxon>Gammaproteobacteria</taxon>
        <taxon>Chromatiales</taxon>
        <taxon>Sedimenticolaceae</taxon>
        <taxon>Candidatus Thiodiazotropha</taxon>
    </lineage>
</organism>
<dbReference type="EC" id="2.4.-.-" evidence="3"/>
<dbReference type="AlphaFoldDB" id="A0A9E4K3C4"/>
<dbReference type="EMBL" id="JAEPDI010000002">
    <property type="protein sequence ID" value="MCG7938243.1"/>
    <property type="molecule type" value="Genomic_DNA"/>
</dbReference>
<dbReference type="Proteomes" id="UP000886687">
    <property type="component" value="Unassembled WGS sequence"/>
</dbReference>
<accession>A0A9E4K3C4</accession>
<dbReference type="Pfam" id="PF00534">
    <property type="entry name" value="Glycos_transf_1"/>
    <property type="match status" value="1"/>
</dbReference>
<reference evidence="3" key="1">
    <citation type="journal article" date="2021" name="Proc. Natl. Acad. Sci. U.S.A.">
        <title>Global biogeography of chemosynthetic symbionts reveals both localized and globally distributed symbiont groups. .</title>
        <authorList>
            <person name="Osvatic J.T."/>
            <person name="Wilkins L.G.E."/>
            <person name="Leibrecht L."/>
            <person name="Leray M."/>
            <person name="Zauner S."/>
            <person name="Polzin J."/>
            <person name="Camacho Y."/>
            <person name="Gros O."/>
            <person name="van Gils J.A."/>
            <person name="Eisen J.A."/>
            <person name="Petersen J.M."/>
            <person name="Yuen B."/>
        </authorList>
    </citation>
    <scope>NUCLEOTIDE SEQUENCE</scope>
    <source>
        <strain evidence="3">MAGL173</strain>
    </source>
</reference>
<dbReference type="GO" id="GO:1901135">
    <property type="term" value="P:carbohydrate derivative metabolic process"/>
    <property type="evidence" value="ECO:0007669"/>
    <property type="project" value="UniProtKB-ARBA"/>
</dbReference>
<dbReference type="SUPFAM" id="SSF53756">
    <property type="entry name" value="UDP-Glycosyltransferase/glycogen phosphorylase"/>
    <property type="match status" value="1"/>
</dbReference>
<dbReference type="InterPro" id="IPR001296">
    <property type="entry name" value="Glyco_trans_1"/>
</dbReference>
<evidence type="ECO:0000259" key="1">
    <source>
        <dbReference type="Pfam" id="PF00534"/>
    </source>
</evidence>
<dbReference type="GO" id="GO:0016757">
    <property type="term" value="F:glycosyltransferase activity"/>
    <property type="evidence" value="ECO:0007669"/>
    <property type="project" value="UniProtKB-KW"/>
</dbReference>
<name>A0A9E4K3C4_9GAMM</name>
<feature type="domain" description="Glycosyl transferase family 1" evidence="1">
    <location>
        <begin position="176"/>
        <end position="342"/>
    </location>
</feature>
<evidence type="ECO:0000313" key="4">
    <source>
        <dbReference type="Proteomes" id="UP000886687"/>
    </source>
</evidence>
<dbReference type="InterPro" id="IPR028098">
    <property type="entry name" value="Glyco_trans_4-like_N"/>
</dbReference>
<comment type="caution">
    <text evidence="3">The sequence shown here is derived from an EMBL/GenBank/DDBJ whole genome shotgun (WGS) entry which is preliminary data.</text>
</comment>
<protein>
    <submittedName>
        <fullName evidence="3">Glycosyltransferase</fullName>
        <ecNumber evidence="3">2.4.-.-</ecNumber>
    </submittedName>
</protein>
<keyword evidence="3" id="KW-0328">Glycosyltransferase</keyword>
<evidence type="ECO:0000259" key="2">
    <source>
        <dbReference type="Pfam" id="PF13439"/>
    </source>
</evidence>
<gene>
    <name evidence="3" type="ORF">JAZ04_05205</name>
</gene>
<keyword evidence="3" id="KW-0808">Transferase</keyword>
<dbReference type="PANTHER" id="PTHR12526">
    <property type="entry name" value="GLYCOSYLTRANSFERASE"/>
    <property type="match status" value="1"/>
</dbReference>
<dbReference type="Gene3D" id="3.40.50.2000">
    <property type="entry name" value="Glycogen Phosphorylase B"/>
    <property type="match status" value="2"/>
</dbReference>
<proteinExistence type="predicted"/>
<feature type="domain" description="Glycosyltransferase subfamily 4-like N-terminal" evidence="2">
    <location>
        <begin position="12"/>
        <end position="167"/>
    </location>
</feature>
<evidence type="ECO:0000313" key="3">
    <source>
        <dbReference type="EMBL" id="MCG7938243.1"/>
    </source>
</evidence>